<evidence type="ECO:0000313" key="10">
    <source>
        <dbReference type="EMBL" id="RRJ83426.1"/>
    </source>
</evidence>
<gene>
    <name evidence="10" type="ORF">D0544_16555</name>
</gene>
<dbReference type="RefSeq" id="WP_125018116.1">
    <property type="nucleotide sequence ID" value="NZ_QWEZ01000002.1"/>
</dbReference>
<evidence type="ECO:0000259" key="9">
    <source>
        <dbReference type="Pfam" id="PF09976"/>
    </source>
</evidence>
<keyword evidence="11" id="KW-1185">Reference proteome</keyword>
<dbReference type="PANTHER" id="PTHR38035:SF1">
    <property type="entry name" value="ANCILLARY SECYEG TRANSLOCON SUBUNIT"/>
    <property type="match status" value="1"/>
</dbReference>
<comment type="caution">
    <text evidence="10">The sequence shown here is derived from an EMBL/GenBank/DDBJ whole genome shotgun (WGS) entry which is preliminary data.</text>
</comment>
<protein>
    <recommendedName>
        <fullName evidence="9">Ancillary SecYEG translocon subunit/Cell division coordinator CpoB TPR domain-containing protein</fullName>
    </recommendedName>
</protein>
<dbReference type="GO" id="GO:0044877">
    <property type="term" value="F:protein-containing complex binding"/>
    <property type="evidence" value="ECO:0007669"/>
    <property type="project" value="InterPro"/>
</dbReference>
<feature type="domain" description="Ancillary SecYEG translocon subunit/Cell division coordinator CpoB TPR" evidence="9">
    <location>
        <begin position="15"/>
        <end position="217"/>
    </location>
</feature>
<dbReference type="PIRSF" id="PIRSF006170">
    <property type="entry name" value="YfgM"/>
    <property type="match status" value="1"/>
</dbReference>
<reference evidence="10 11" key="1">
    <citation type="submission" date="2018-08" db="EMBL/GenBank/DDBJ databases">
        <authorList>
            <person name="Khan S.A."/>
        </authorList>
    </citation>
    <scope>NUCLEOTIDE SEQUENCE [LARGE SCALE GENOMIC DNA]</scope>
    <source>
        <strain evidence="10 11">GTF-13</strain>
    </source>
</reference>
<feature type="transmembrane region" description="Helical" evidence="8">
    <location>
        <begin position="20"/>
        <end position="42"/>
    </location>
</feature>
<name>A0A3P3VP40_9GAMM</name>
<keyword evidence="7" id="KW-0143">Chaperone</keyword>
<keyword evidence="4 8" id="KW-0812">Transmembrane</keyword>
<keyword evidence="6 8" id="KW-0472">Membrane</keyword>
<evidence type="ECO:0000256" key="1">
    <source>
        <dbReference type="ARBA" id="ARBA00004167"/>
    </source>
</evidence>
<evidence type="ECO:0000313" key="11">
    <source>
        <dbReference type="Proteomes" id="UP000280792"/>
    </source>
</evidence>
<evidence type="ECO:0000256" key="5">
    <source>
        <dbReference type="ARBA" id="ARBA00022989"/>
    </source>
</evidence>
<proteinExistence type="predicted"/>
<evidence type="ECO:0000256" key="4">
    <source>
        <dbReference type="ARBA" id="ARBA00022692"/>
    </source>
</evidence>
<dbReference type="EMBL" id="QWEZ01000002">
    <property type="protein sequence ID" value="RRJ83426.1"/>
    <property type="molecule type" value="Genomic_DNA"/>
</dbReference>
<dbReference type="Pfam" id="PF09976">
    <property type="entry name" value="TPR_21"/>
    <property type="match status" value="1"/>
</dbReference>
<evidence type="ECO:0000256" key="2">
    <source>
        <dbReference type="ARBA" id="ARBA00004236"/>
    </source>
</evidence>
<dbReference type="Proteomes" id="UP000280792">
    <property type="component" value="Unassembled WGS sequence"/>
</dbReference>
<dbReference type="GO" id="GO:0005886">
    <property type="term" value="C:plasma membrane"/>
    <property type="evidence" value="ECO:0007669"/>
    <property type="project" value="UniProtKB-SubCell"/>
</dbReference>
<keyword evidence="3" id="KW-1003">Cell membrane</keyword>
<dbReference type="AlphaFoldDB" id="A0A3P3VP40"/>
<dbReference type="PANTHER" id="PTHR38035">
    <property type="entry name" value="UPF0070 PROTEIN YFGM"/>
    <property type="match status" value="1"/>
</dbReference>
<dbReference type="InterPro" id="IPR018704">
    <property type="entry name" value="SecYEG/CpoB_TPR"/>
</dbReference>
<evidence type="ECO:0000256" key="3">
    <source>
        <dbReference type="ARBA" id="ARBA00022475"/>
    </source>
</evidence>
<organism evidence="10 11">
    <name type="scientific">Aestuariirhabdus litorea</name>
    <dbReference type="NCBI Taxonomy" id="2528527"/>
    <lineage>
        <taxon>Bacteria</taxon>
        <taxon>Pseudomonadati</taxon>
        <taxon>Pseudomonadota</taxon>
        <taxon>Gammaproteobacteria</taxon>
        <taxon>Oceanospirillales</taxon>
        <taxon>Aestuariirhabdaceae</taxon>
        <taxon>Aestuariirhabdus</taxon>
    </lineage>
</organism>
<accession>A0A3P3VP40</accession>
<sequence>MDIYRTEEEQIAAIKNWWKANGTAILLGLAIALAGVFGYQAWDRSQQQSAAAASALYQELAALMVNSQQPLSEQQQSTLSHLVSSLKQEHAGTGYAAMAALLQARQAVEKGDLAAARSELLWALEQNLDANLEAIVRLRLARATFEGSAETARQALALIDGVEAAGFTASYEAVKGDLYLALEQPEAARAAYQKALDAARANGQNLPLVQLKLDDLAVAQEGA</sequence>
<dbReference type="InterPro" id="IPR026039">
    <property type="entry name" value="YfgM"/>
</dbReference>
<keyword evidence="5 8" id="KW-1133">Transmembrane helix</keyword>
<evidence type="ECO:0000256" key="7">
    <source>
        <dbReference type="ARBA" id="ARBA00023186"/>
    </source>
</evidence>
<comment type="subcellular location">
    <subcellularLocation>
        <location evidence="2">Cell membrane</location>
    </subcellularLocation>
    <subcellularLocation>
        <location evidence="1">Membrane</location>
        <topology evidence="1">Single-pass membrane protein</topology>
    </subcellularLocation>
</comment>
<evidence type="ECO:0000256" key="8">
    <source>
        <dbReference type="SAM" id="Phobius"/>
    </source>
</evidence>
<reference evidence="10 11" key="2">
    <citation type="submission" date="2018-12" db="EMBL/GenBank/DDBJ databases">
        <title>Simiduia agarivorans gen. nov., sp. nov., a marine, agarolytic bacterium isolated from shallow coastal water from Keelung, Taiwan.</title>
        <authorList>
            <person name="Shieh W.Y."/>
        </authorList>
    </citation>
    <scope>NUCLEOTIDE SEQUENCE [LARGE SCALE GENOMIC DNA]</scope>
    <source>
        <strain evidence="10 11">GTF-13</strain>
    </source>
</reference>
<evidence type="ECO:0000256" key="6">
    <source>
        <dbReference type="ARBA" id="ARBA00023136"/>
    </source>
</evidence>